<accession>A0ABP8EEQ2</accession>
<dbReference type="InterPro" id="IPR006311">
    <property type="entry name" value="TAT_signal"/>
</dbReference>
<evidence type="ECO:0000259" key="6">
    <source>
        <dbReference type="Pfam" id="PF00144"/>
    </source>
</evidence>
<dbReference type="EMBL" id="BAABAZ010000001">
    <property type="protein sequence ID" value="GAA4282483.1"/>
    <property type="molecule type" value="Genomic_DNA"/>
</dbReference>
<dbReference type="Pfam" id="PF00144">
    <property type="entry name" value="Beta-lactamase"/>
    <property type="match status" value="1"/>
</dbReference>
<dbReference type="PROSITE" id="PS00336">
    <property type="entry name" value="BETA_LACTAMASE_C"/>
    <property type="match status" value="1"/>
</dbReference>
<dbReference type="PROSITE" id="PS51318">
    <property type="entry name" value="TAT"/>
    <property type="match status" value="1"/>
</dbReference>
<dbReference type="PANTHER" id="PTHR22935:SF95">
    <property type="entry name" value="BETA-LACTAMASE-LIKE 1-RELATED"/>
    <property type="match status" value="1"/>
</dbReference>
<name>A0ABP8EEQ2_9MICO</name>
<feature type="domain" description="Beta-lactamase-related" evidence="6">
    <location>
        <begin position="65"/>
        <end position="354"/>
    </location>
</feature>
<dbReference type="InterPro" id="IPR012338">
    <property type="entry name" value="Beta-lactam/transpept-like"/>
</dbReference>
<evidence type="ECO:0000313" key="7">
    <source>
        <dbReference type="EMBL" id="GAA4282483.1"/>
    </source>
</evidence>
<evidence type="ECO:0000256" key="2">
    <source>
        <dbReference type="ARBA" id="ARBA00022801"/>
    </source>
</evidence>
<dbReference type="PANTHER" id="PTHR22935">
    <property type="entry name" value="PENICILLIN-BINDING PROTEIN"/>
    <property type="match status" value="1"/>
</dbReference>
<evidence type="ECO:0000256" key="5">
    <source>
        <dbReference type="RuleBase" id="RU361140"/>
    </source>
</evidence>
<keyword evidence="2 5" id="KW-0378">Hydrolase</keyword>
<sequence>MMQDRGPSFPSQIPRRALLTAGAGAGVAGLLALVGPRPVRRAPGRSGDAALLAQAEPHLRGLNRVALAYIDGETTRYAGIGADERTPFEIGSVSKTFCGAVLMHMVATGEVALDTTVSEIIDVNETELAHVTLRELASHTSGLPDFTARQTSSRNIWFGLLHADGARQDAAETMSDVLGQHLTGRGEYSYSTAGIALLAHLLAHRAGTTYQELLTQRILKPLSLTDTHLPVNRAGLPTGWDKGLLGGRPAEPWTLNGLAPGGGMWSTSANLATWMRLTRDGRQPGAGGLEPVAPSPIPPWMPDAQIAITWVLATTPGGEDLIFHSGLTGSHHSFVGYCPRTRRGLAYIVNSAPTGAQLLMLQGDLVETLLDEGAST</sequence>
<dbReference type="InterPro" id="IPR001466">
    <property type="entry name" value="Beta-lactam-related"/>
</dbReference>
<dbReference type="Gene3D" id="3.40.710.10">
    <property type="entry name" value="DD-peptidase/beta-lactamase superfamily"/>
    <property type="match status" value="1"/>
</dbReference>
<reference evidence="8" key="1">
    <citation type="journal article" date="2019" name="Int. J. Syst. Evol. Microbiol.">
        <title>The Global Catalogue of Microorganisms (GCM) 10K type strain sequencing project: providing services to taxonomists for standard genome sequencing and annotation.</title>
        <authorList>
            <consortium name="The Broad Institute Genomics Platform"/>
            <consortium name="The Broad Institute Genome Sequencing Center for Infectious Disease"/>
            <person name="Wu L."/>
            <person name="Ma J."/>
        </authorList>
    </citation>
    <scope>NUCLEOTIDE SEQUENCE [LARGE SCALE GENOMIC DNA]</scope>
    <source>
        <strain evidence="8">JCM 17458</strain>
    </source>
</reference>
<proteinExistence type="inferred from homology"/>
<evidence type="ECO:0000256" key="1">
    <source>
        <dbReference type="ARBA" id="ARBA00007840"/>
    </source>
</evidence>
<dbReference type="InterPro" id="IPR001586">
    <property type="entry name" value="Beta-lactam_class-C_AS"/>
</dbReference>
<organism evidence="7 8">
    <name type="scientific">Brevibacterium daeguense</name>
    <dbReference type="NCBI Taxonomy" id="909936"/>
    <lineage>
        <taxon>Bacteria</taxon>
        <taxon>Bacillati</taxon>
        <taxon>Actinomycetota</taxon>
        <taxon>Actinomycetes</taxon>
        <taxon>Micrococcales</taxon>
        <taxon>Brevibacteriaceae</taxon>
        <taxon>Brevibacterium</taxon>
    </lineage>
</organism>
<dbReference type="EC" id="3.5.2.6" evidence="5"/>
<gene>
    <name evidence="7" type="ORF">GCM10022261_00140</name>
</gene>
<comment type="similarity">
    <text evidence="1 5">Belongs to the class-C beta-lactamase family.</text>
</comment>
<dbReference type="SUPFAM" id="SSF56601">
    <property type="entry name" value="beta-lactamase/transpeptidase-like"/>
    <property type="match status" value="1"/>
</dbReference>
<comment type="caution">
    <text evidence="7">The sequence shown here is derived from an EMBL/GenBank/DDBJ whole genome shotgun (WGS) entry which is preliminary data.</text>
</comment>
<dbReference type="InterPro" id="IPR051478">
    <property type="entry name" value="Beta-lactamase-like_AB/R"/>
</dbReference>
<comment type="catalytic activity">
    <reaction evidence="5">
        <text>a beta-lactam + H2O = a substituted beta-amino acid</text>
        <dbReference type="Rhea" id="RHEA:20401"/>
        <dbReference type="ChEBI" id="CHEBI:15377"/>
        <dbReference type="ChEBI" id="CHEBI:35627"/>
        <dbReference type="ChEBI" id="CHEBI:140347"/>
        <dbReference type="EC" id="3.5.2.6"/>
    </reaction>
</comment>
<comment type="similarity">
    <text evidence="4">Belongs to the beta-lactamase family.</text>
</comment>
<keyword evidence="8" id="KW-1185">Reference proteome</keyword>
<protein>
    <recommendedName>
        <fullName evidence="5">Beta-lactamase</fullName>
        <ecNumber evidence="5">3.5.2.6</ecNumber>
    </recommendedName>
</protein>
<evidence type="ECO:0000256" key="3">
    <source>
        <dbReference type="ARBA" id="ARBA00023251"/>
    </source>
</evidence>
<evidence type="ECO:0000313" key="8">
    <source>
        <dbReference type="Proteomes" id="UP001501586"/>
    </source>
</evidence>
<dbReference type="Proteomes" id="UP001501586">
    <property type="component" value="Unassembled WGS sequence"/>
</dbReference>
<keyword evidence="3 5" id="KW-0046">Antibiotic resistance</keyword>
<evidence type="ECO:0000256" key="4">
    <source>
        <dbReference type="ARBA" id="ARBA00038473"/>
    </source>
</evidence>